<sequence length="57" mass="6483">MSSKGWQLPALCTYPFILTESYIASEQVGQDDPQQLLHQQNARLDLRTFSRVLFIGA</sequence>
<protein>
    <submittedName>
        <fullName evidence="1">Uncharacterized protein</fullName>
    </submittedName>
</protein>
<dbReference type="AlphaFoldDB" id="A0A1H8AI93"/>
<dbReference type="EMBL" id="FOCQ01000001">
    <property type="protein sequence ID" value="SEM69529.1"/>
    <property type="molecule type" value="Genomic_DNA"/>
</dbReference>
<gene>
    <name evidence="1" type="ORF">SAMN05444955_101124</name>
</gene>
<evidence type="ECO:0000313" key="2">
    <source>
        <dbReference type="Proteomes" id="UP000199695"/>
    </source>
</evidence>
<proteinExistence type="predicted"/>
<organism evidence="1 2">
    <name type="scientific">Lihuaxuella thermophila</name>
    <dbReference type="NCBI Taxonomy" id="1173111"/>
    <lineage>
        <taxon>Bacteria</taxon>
        <taxon>Bacillati</taxon>
        <taxon>Bacillota</taxon>
        <taxon>Bacilli</taxon>
        <taxon>Bacillales</taxon>
        <taxon>Thermoactinomycetaceae</taxon>
        <taxon>Lihuaxuella</taxon>
    </lineage>
</organism>
<keyword evidence="2" id="KW-1185">Reference proteome</keyword>
<dbReference type="RefSeq" id="WP_170839651.1">
    <property type="nucleotide sequence ID" value="NZ_FOCQ01000001.1"/>
</dbReference>
<dbReference type="Proteomes" id="UP000199695">
    <property type="component" value="Unassembled WGS sequence"/>
</dbReference>
<evidence type="ECO:0000313" key="1">
    <source>
        <dbReference type="EMBL" id="SEM69529.1"/>
    </source>
</evidence>
<reference evidence="1 2" key="1">
    <citation type="submission" date="2016-10" db="EMBL/GenBank/DDBJ databases">
        <authorList>
            <person name="de Groot N.N."/>
        </authorList>
    </citation>
    <scope>NUCLEOTIDE SEQUENCE [LARGE SCALE GENOMIC DNA]</scope>
    <source>
        <strain evidence="1 2">DSM 46701</strain>
    </source>
</reference>
<dbReference type="STRING" id="1173111.SAMN05444955_101124"/>
<name>A0A1H8AI93_9BACL</name>
<accession>A0A1H8AI93</accession>